<evidence type="ECO:0000313" key="1">
    <source>
        <dbReference type="EMBL" id="KAH6938517.1"/>
    </source>
</evidence>
<dbReference type="Proteomes" id="UP000821845">
    <property type="component" value="Chromosome 2"/>
</dbReference>
<proteinExistence type="predicted"/>
<name>A0ACB7SWV7_HYAAI</name>
<protein>
    <submittedName>
        <fullName evidence="1">Uncharacterized protein</fullName>
    </submittedName>
</protein>
<sequence length="175" mass="19442">MHARHCDEEDVDDVREPHRGPLPPLARGEARRSAGTSAGSPGETQTQVRALPLAGRLRRWTRKAMCSPWPRSASLNGRERRIRLSPVFFLGQKSASVRVPVRLSPTRLRDKDGRKTALARFDDAYPVDSASATFTPQRPPPYHKEGTDVFPGRIFSCGASSKGGWRQCLLRSKNA</sequence>
<accession>A0ACB7SWV7</accession>
<comment type="caution">
    <text evidence="1">The sequence shown here is derived from an EMBL/GenBank/DDBJ whole genome shotgun (WGS) entry which is preliminary data.</text>
</comment>
<dbReference type="EMBL" id="CM023482">
    <property type="protein sequence ID" value="KAH6938517.1"/>
    <property type="molecule type" value="Genomic_DNA"/>
</dbReference>
<keyword evidence="2" id="KW-1185">Reference proteome</keyword>
<reference evidence="1" key="1">
    <citation type="submission" date="2020-05" db="EMBL/GenBank/DDBJ databases">
        <title>Large-scale comparative analyses of tick genomes elucidate their genetic diversity and vector capacities.</title>
        <authorList>
            <person name="Jia N."/>
            <person name="Wang J."/>
            <person name="Shi W."/>
            <person name="Du L."/>
            <person name="Sun Y."/>
            <person name="Zhan W."/>
            <person name="Jiang J."/>
            <person name="Wang Q."/>
            <person name="Zhang B."/>
            <person name="Ji P."/>
            <person name="Sakyi L.B."/>
            <person name="Cui X."/>
            <person name="Yuan T."/>
            <person name="Jiang B."/>
            <person name="Yang W."/>
            <person name="Lam T.T.-Y."/>
            <person name="Chang Q."/>
            <person name="Ding S."/>
            <person name="Wang X."/>
            <person name="Zhu J."/>
            <person name="Ruan X."/>
            <person name="Zhao L."/>
            <person name="Wei J."/>
            <person name="Que T."/>
            <person name="Du C."/>
            <person name="Cheng J."/>
            <person name="Dai P."/>
            <person name="Han X."/>
            <person name="Huang E."/>
            <person name="Gao Y."/>
            <person name="Liu J."/>
            <person name="Shao H."/>
            <person name="Ye R."/>
            <person name="Li L."/>
            <person name="Wei W."/>
            <person name="Wang X."/>
            <person name="Wang C."/>
            <person name="Yang T."/>
            <person name="Huo Q."/>
            <person name="Li W."/>
            <person name="Guo W."/>
            <person name="Chen H."/>
            <person name="Zhou L."/>
            <person name="Ni X."/>
            <person name="Tian J."/>
            <person name="Zhou Y."/>
            <person name="Sheng Y."/>
            <person name="Liu T."/>
            <person name="Pan Y."/>
            <person name="Xia L."/>
            <person name="Li J."/>
            <person name="Zhao F."/>
            <person name="Cao W."/>
        </authorList>
    </citation>
    <scope>NUCLEOTIDE SEQUENCE</scope>
    <source>
        <strain evidence="1">Hyas-2018</strain>
    </source>
</reference>
<gene>
    <name evidence="1" type="ORF">HPB50_010182</name>
</gene>
<organism evidence="1 2">
    <name type="scientific">Hyalomma asiaticum</name>
    <name type="common">Tick</name>
    <dbReference type="NCBI Taxonomy" id="266040"/>
    <lineage>
        <taxon>Eukaryota</taxon>
        <taxon>Metazoa</taxon>
        <taxon>Ecdysozoa</taxon>
        <taxon>Arthropoda</taxon>
        <taxon>Chelicerata</taxon>
        <taxon>Arachnida</taxon>
        <taxon>Acari</taxon>
        <taxon>Parasitiformes</taxon>
        <taxon>Ixodida</taxon>
        <taxon>Ixodoidea</taxon>
        <taxon>Ixodidae</taxon>
        <taxon>Hyalomminae</taxon>
        <taxon>Hyalomma</taxon>
    </lineage>
</organism>
<evidence type="ECO:0000313" key="2">
    <source>
        <dbReference type="Proteomes" id="UP000821845"/>
    </source>
</evidence>